<feature type="region of interest" description="Disordered" evidence="1">
    <location>
        <begin position="23"/>
        <end position="44"/>
    </location>
</feature>
<comment type="caution">
    <text evidence="2">The sequence shown here is derived from an EMBL/GenBank/DDBJ whole genome shotgun (WGS) entry which is preliminary data.</text>
</comment>
<feature type="compositionally biased region" description="Basic and acidic residues" evidence="1">
    <location>
        <begin position="34"/>
        <end position="44"/>
    </location>
</feature>
<evidence type="ECO:0000313" key="3">
    <source>
        <dbReference type="Proteomes" id="UP000789901"/>
    </source>
</evidence>
<dbReference type="EMBL" id="CAJVQB010001452">
    <property type="protein sequence ID" value="CAG8536225.1"/>
    <property type="molecule type" value="Genomic_DNA"/>
</dbReference>
<protein>
    <submittedName>
        <fullName evidence="2">42284_t:CDS:1</fullName>
    </submittedName>
</protein>
<accession>A0ABM8W696</accession>
<organism evidence="2 3">
    <name type="scientific">Gigaspora margarita</name>
    <dbReference type="NCBI Taxonomy" id="4874"/>
    <lineage>
        <taxon>Eukaryota</taxon>
        <taxon>Fungi</taxon>
        <taxon>Fungi incertae sedis</taxon>
        <taxon>Mucoromycota</taxon>
        <taxon>Glomeromycotina</taxon>
        <taxon>Glomeromycetes</taxon>
        <taxon>Diversisporales</taxon>
        <taxon>Gigasporaceae</taxon>
        <taxon>Gigaspora</taxon>
    </lineage>
</organism>
<dbReference type="Proteomes" id="UP000789901">
    <property type="component" value="Unassembled WGS sequence"/>
</dbReference>
<evidence type="ECO:0000313" key="2">
    <source>
        <dbReference type="EMBL" id="CAG8536225.1"/>
    </source>
</evidence>
<name>A0ABM8W696_GIGMA</name>
<reference evidence="2 3" key="1">
    <citation type="submission" date="2021-06" db="EMBL/GenBank/DDBJ databases">
        <authorList>
            <person name="Kallberg Y."/>
            <person name="Tangrot J."/>
            <person name="Rosling A."/>
        </authorList>
    </citation>
    <scope>NUCLEOTIDE SEQUENCE [LARGE SCALE GENOMIC DNA]</scope>
    <source>
        <strain evidence="2 3">120-4 pot B 10/14</strain>
    </source>
</reference>
<keyword evidence="3" id="KW-1185">Reference proteome</keyword>
<proteinExistence type="predicted"/>
<sequence>MELDDDEAINEWIDNDVLSKKSNDMTSEEFNDEASSKESISDKALSEDKSLIKELDYKNSSKISDNSEIISEESNECIKNEEEPDKIVNKSLSREQCHLLVKKNVIIIVTQDKIIKYITINILYNKNNINESSSIVIHKILYKYQEHKKLRNIAYSYQYSSEFVALKDLLISIPVYKLYTDLYYDNFGTFCNIYYLLGSIYIQIRNLLFDKRRQLRNHFMLGSKSLVIASLGDVTADLPQGNDLVGIKRHGATIGYHMVPTITRCKEIATEYGLHIKLPILDKLKREKHLQLLHDIYHITAGKVLRFFKITINTLSLEKKQLL</sequence>
<gene>
    <name evidence="2" type="ORF">GMARGA_LOCUS3863</name>
</gene>
<evidence type="ECO:0000256" key="1">
    <source>
        <dbReference type="SAM" id="MobiDB-lite"/>
    </source>
</evidence>